<reference evidence="1" key="1">
    <citation type="submission" date="2022-05" db="EMBL/GenBank/DDBJ databases">
        <title>Chromosome-level genome of Chaenocephalus aceratus.</title>
        <authorList>
            <person name="Park H."/>
        </authorList>
    </citation>
    <scope>NUCLEOTIDE SEQUENCE</scope>
    <source>
        <strain evidence="1">KU_202001</strain>
    </source>
</reference>
<organism evidence="1 2">
    <name type="scientific">Chaenocephalus aceratus</name>
    <name type="common">Blackfin icefish</name>
    <name type="synonym">Chaenichthys aceratus</name>
    <dbReference type="NCBI Taxonomy" id="36190"/>
    <lineage>
        <taxon>Eukaryota</taxon>
        <taxon>Metazoa</taxon>
        <taxon>Chordata</taxon>
        <taxon>Craniata</taxon>
        <taxon>Vertebrata</taxon>
        <taxon>Euteleostomi</taxon>
        <taxon>Actinopterygii</taxon>
        <taxon>Neopterygii</taxon>
        <taxon>Teleostei</taxon>
        <taxon>Neoteleostei</taxon>
        <taxon>Acanthomorphata</taxon>
        <taxon>Eupercaria</taxon>
        <taxon>Perciformes</taxon>
        <taxon>Notothenioidei</taxon>
        <taxon>Channichthyidae</taxon>
        <taxon>Chaenocephalus</taxon>
    </lineage>
</organism>
<feature type="non-terminal residue" evidence="1">
    <location>
        <position position="1"/>
    </location>
</feature>
<feature type="non-terminal residue" evidence="1">
    <location>
        <position position="59"/>
    </location>
</feature>
<evidence type="ECO:0000313" key="2">
    <source>
        <dbReference type="Proteomes" id="UP001057452"/>
    </source>
</evidence>
<sequence>PYLITLEWPRGRWNRTWSECANQALTAPDNVGRNDLWTSVRDGHAPCMVNAGHQCFTCT</sequence>
<accession>A0ACB9WJD7</accession>
<proteinExistence type="predicted"/>
<name>A0ACB9WJD7_CHAAC</name>
<evidence type="ECO:0000313" key="1">
    <source>
        <dbReference type="EMBL" id="KAI4813075.1"/>
    </source>
</evidence>
<gene>
    <name evidence="1" type="ORF">KUCAC02_024427</name>
</gene>
<comment type="caution">
    <text evidence="1">The sequence shown here is derived from an EMBL/GenBank/DDBJ whole genome shotgun (WGS) entry which is preliminary data.</text>
</comment>
<keyword evidence="2" id="KW-1185">Reference proteome</keyword>
<dbReference type="Proteomes" id="UP001057452">
    <property type="component" value="Chromosome 22"/>
</dbReference>
<dbReference type="EMBL" id="CM043806">
    <property type="protein sequence ID" value="KAI4813075.1"/>
    <property type="molecule type" value="Genomic_DNA"/>
</dbReference>
<protein>
    <submittedName>
        <fullName evidence="1">Uncharacterized protein</fullName>
    </submittedName>
</protein>